<accession>A0A2P2JJI1</accession>
<organism evidence="1">
    <name type="scientific">Rhizophora mucronata</name>
    <name type="common">Asiatic mangrove</name>
    <dbReference type="NCBI Taxonomy" id="61149"/>
    <lineage>
        <taxon>Eukaryota</taxon>
        <taxon>Viridiplantae</taxon>
        <taxon>Streptophyta</taxon>
        <taxon>Embryophyta</taxon>
        <taxon>Tracheophyta</taxon>
        <taxon>Spermatophyta</taxon>
        <taxon>Magnoliopsida</taxon>
        <taxon>eudicotyledons</taxon>
        <taxon>Gunneridae</taxon>
        <taxon>Pentapetalae</taxon>
        <taxon>rosids</taxon>
        <taxon>fabids</taxon>
        <taxon>Malpighiales</taxon>
        <taxon>Rhizophoraceae</taxon>
        <taxon>Rhizophora</taxon>
    </lineage>
</organism>
<sequence length="19" mass="2069">MLQKQIGNSYGNKGTNKGM</sequence>
<reference evidence="1" key="1">
    <citation type="submission" date="2018-02" db="EMBL/GenBank/DDBJ databases">
        <title>Rhizophora mucronata_Transcriptome.</title>
        <authorList>
            <person name="Meera S.P."/>
            <person name="Sreeshan A."/>
            <person name="Augustine A."/>
        </authorList>
    </citation>
    <scope>NUCLEOTIDE SEQUENCE</scope>
    <source>
        <tissue evidence="1">Leaf</tissue>
    </source>
</reference>
<protein>
    <submittedName>
        <fullName evidence="1">Uncharacterized protein</fullName>
    </submittedName>
</protein>
<dbReference type="AlphaFoldDB" id="A0A2P2JJI1"/>
<name>A0A2P2JJI1_RHIMU</name>
<dbReference type="EMBL" id="GGEC01013153">
    <property type="protein sequence ID" value="MBW93636.1"/>
    <property type="molecule type" value="Transcribed_RNA"/>
</dbReference>
<evidence type="ECO:0000313" key="1">
    <source>
        <dbReference type="EMBL" id="MBW93636.1"/>
    </source>
</evidence>
<proteinExistence type="predicted"/>